<gene>
    <name evidence="2" type="ORF">CC80DRAFT_534315</name>
</gene>
<keyword evidence="3" id="KW-1185">Reference proteome</keyword>
<protein>
    <submittedName>
        <fullName evidence="2">Uncharacterized protein</fullName>
    </submittedName>
</protein>
<feature type="compositionally biased region" description="Polar residues" evidence="1">
    <location>
        <begin position="16"/>
        <end position="27"/>
    </location>
</feature>
<reference evidence="2" key="1">
    <citation type="journal article" date="2020" name="Stud. Mycol.">
        <title>101 Dothideomycetes genomes: a test case for predicting lifestyles and emergence of pathogens.</title>
        <authorList>
            <person name="Haridas S."/>
            <person name="Albert R."/>
            <person name="Binder M."/>
            <person name="Bloem J."/>
            <person name="Labutti K."/>
            <person name="Salamov A."/>
            <person name="Andreopoulos B."/>
            <person name="Baker S."/>
            <person name="Barry K."/>
            <person name="Bills G."/>
            <person name="Bluhm B."/>
            <person name="Cannon C."/>
            <person name="Castanera R."/>
            <person name="Culley D."/>
            <person name="Daum C."/>
            <person name="Ezra D."/>
            <person name="Gonzalez J."/>
            <person name="Henrissat B."/>
            <person name="Kuo A."/>
            <person name="Liang C."/>
            <person name="Lipzen A."/>
            <person name="Lutzoni F."/>
            <person name="Magnuson J."/>
            <person name="Mondo S."/>
            <person name="Nolan M."/>
            <person name="Ohm R."/>
            <person name="Pangilinan J."/>
            <person name="Park H.-J."/>
            <person name="Ramirez L."/>
            <person name="Alfaro M."/>
            <person name="Sun H."/>
            <person name="Tritt A."/>
            <person name="Yoshinaga Y."/>
            <person name="Zwiers L.-H."/>
            <person name="Turgeon B."/>
            <person name="Goodwin S."/>
            <person name="Spatafora J."/>
            <person name="Crous P."/>
            <person name="Grigoriev I."/>
        </authorList>
    </citation>
    <scope>NUCLEOTIDE SEQUENCE</scope>
    <source>
        <strain evidence="2">CBS 675.92</strain>
    </source>
</reference>
<organism evidence="2 3">
    <name type="scientific">Byssothecium circinans</name>
    <dbReference type="NCBI Taxonomy" id="147558"/>
    <lineage>
        <taxon>Eukaryota</taxon>
        <taxon>Fungi</taxon>
        <taxon>Dikarya</taxon>
        <taxon>Ascomycota</taxon>
        <taxon>Pezizomycotina</taxon>
        <taxon>Dothideomycetes</taxon>
        <taxon>Pleosporomycetidae</taxon>
        <taxon>Pleosporales</taxon>
        <taxon>Massarineae</taxon>
        <taxon>Massarinaceae</taxon>
        <taxon>Byssothecium</taxon>
    </lineage>
</organism>
<dbReference type="Proteomes" id="UP000800035">
    <property type="component" value="Unassembled WGS sequence"/>
</dbReference>
<evidence type="ECO:0000313" key="2">
    <source>
        <dbReference type="EMBL" id="KAF1957786.1"/>
    </source>
</evidence>
<evidence type="ECO:0000256" key="1">
    <source>
        <dbReference type="SAM" id="MobiDB-lite"/>
    </source>
</evidence>
<dbReference type="AlphaFoldDB" id="A0A6A5U474"/>
<name>A0A6A5U474_9PLEO</name>
<dbReference type="EMBL" id="ML976988">
    <property type="protein sequence ID" value="KAF1957786.1"/>
    <property type="molecule type" value="Genomic_DNA"/>
</dbReference>
<sequence length="177" mass="19391">MAKRRKDKKPNAAPNLRSQPTSANMSSTKVVTTITALINLSPLPPPATRDDVLNIVTHFQDDNNAKLEKLKKVLEGALFVPEQQTHDSSCGDGANLGDDTAITALTRRAGSGSLDRGDSAGFSRMSLLLAYRQTFIMATLMPRGYRSATEYRFGEEQTDTIVQTAAYHRKDYSLSVI</sequence>
<feature type="region of interest" description="Disordered" evidence="1">
    <location>
        <begin position="1"/>
        <end position="27"/>
    </location>
</feature>
<dbReference type="OrthoDB" id="2687876at2759"/>
<evidence type="ECO:0000313" key="3">
    <source>
        <dbReference type="Proteomes" id="UP000800035"/>
    </source>
</evidence>
<accession>A0A6A5U474</accession>
<proteinExistence type="predicted"/>